<reference evidence="2" key="2">
    <citation type="journal article" date="2021" name="PeerJ">
        <title>Extensive microbial diversity within the chicken gut microbiome revealed by metagenomics and culture.</title>
        <authorList>
            <person name="Gilroy R."/>
            <person name="Ravi A."/>
            <person name="Getino M."/>
            <person name="Pursley I."/>
            <person name="Horton D.L."/>
            <person name="Alikhan N.F."/>
            <person name="Baker D."/>
            <person name="Gharbi K."/>
            <person name="Hall N."/>
            <person name="Watson M."/>
            <person name="Adriaenssens E.M."/>
            <person name="Foster-Nyarko E."/>
            <person name="Jarju S."/>
            <person name="Secka A."/>
            <person name="Antonio M."/>
            <person name="Oren A."/>
            <person name="Chaudhuri R.R."/>
            <person name="La Ragione R."/>
            <person name="Hildebrand F."/>
            <person name="Pallen M.J."/>
        </authorList>
    </citation>
    <scope>NUCLEOTIDE SEQUENCE</scope>
    <source>
        <strain evidence="2">17213</strain>
    </source>
</reference>
<evidence type="ECO:0000313" key="3">
    <source>
        <dbReference type="Proteomes" id="UP000823631"/>
    </source>
</evidence>
<sequence>MSESNSQQQDEAFAKFLDALRSSEELEALSRAVQICCQFRTTIVLGSGASCGFGLPSMGTLAREVAAMPELMQDERLQALAYKLSCPGANLEEELNRAQLSKELMEKIRRVVWECVSDGQKDFLTKNYFSRPDCFALARLFKPFLQNSIPNLNVVTTNYDQLAELAADGCGADCITGFKGEFVSTTFRRDAFASVKQTRRKTVSVFKVHGSLNWFENVKEHSIFAVKSMGLPPAEMLSELNRTAKTAQSRAEETGGQPAVSSGTISSAEEQDLVRPLIIPPSFRKYEEAFSEPYRSLIGFADDAFRSSDTVLCLGYGFNDNHIQEDLRASILDGKTLLIAASMELTPNCLNLIYNPYKRPERYLLLERLPLHVIFNYYRDGSNGGVFRGRHLPSKGFWSLDEEFKTKLNGFIMQKGSTFMHGSIGQKIQVTKEILSEFLTSNSPSHCPDDWKDVLRQSLVSSEEELLKRILRNASVSEQDTADFNQQIKDGFEVLFNDFFADLAFESRAAANKYSRGVAALDSLRSQDSDRAEKNAGACGNDNYSLRRDQFTFIHSSDPSLDGRIVYGRFWGIEALSKFFG</sequence>
<dbReference type="InterPro" id="IPR029035">
    <property type="entry name" value="DHS-like_NAD/FAD-binding_dom"/>
</dbReference>
<dbReference type="AlphaFoldDB" id="A0A9D9GTI9"/>
<dbReference type="SUPFAM" id="SSF52467">
    <property type="entry name" value="DHS-like NAD/FAD-binding domain"/>
    <property type="match status" value="1"/>
</dbReference>
<protein>
    <submittedName>
        <fullName evidence="2">SIR2 family protein</fullName>
    </submittedName>
</protein>
<feature type="region of interest" description="Disordered" evidence="1">
    <location>
        <begin position="242"/>
        <end position="265"/>
    </location>
</feature>
<dbReference type="EMBL" id="JADINH010000037">
    <property type="protein sequence ID" value="MBO8415180.1"/>
    <property type="molecule type" value="Genomic_DNA"/>
</dbReference>
<gene>
    <name evidence="2" type="ORF">IAB19_02230</name>
</gene>
<organism evidence="2 3">
    <name type="scientific">Candidatus Avisuccinivibrio stercorigallinarum</name>
    <dbReference type="NCBI Taxonomy" id="2840704"/>
    <lineage>
        <taxon>Bacteria</taxon>
        <taxon>Pseudomonadati</taxon>
        <taxon>Pseudomonadota</taxon>
        <taxon>Gammaproteobacteria</taxon>
        <taxon>Aeromonadales</taxon>
        <taxon>Succinivibrionaceae</taxon>
        <taxon>Succinivibrionaceae incertae sedis</taxon>
        <taxon>Candidatus Avisuccinivibrio</taxon>
    </lineage>
</organism>
<dbReference type="Proteomes" id="UP000823631">
    <property type="component" value="Unassembled WGS sequence"/>
</dbReference>
<evidence type="ECO:0000256" key="1">
    <source>
        <dbReference type="SAM" id="MobiDB-lite"/>
    </source>
</evidence>
<proteinExistence type="predicted"/>
<comment type="caution">
    <text evidence="2">The sequence shown here is derived from an EMBL/GenBank/DDBJ whole genome shotgun (WGS) entry which is preliminary data.</text>
</comment>
<name>A0A9D9GTI9_9GAMM</name>
<reference evidence="2" key="1">
    <citation type="submission" date="2020-10" db="EMBL/GenBank/DDBJ databases">
        <authorList>
            <person name="Gilroy R."/>
        </authorList>
    </citation>
    <scope>NUCLEOTIDE SEQUENCE</scope>
    <source>
        <strain evidence="2">17213</strain>
    </source>
</reference>
<evidence type="ECO:0000313" key="2">
    <source>
        <dbReference type="EMBL" id="MBO8415180.1"/>
    </source>
</evidence>
<accession>A0A9D9GTI9</accession>